<evidence type="ECO:0000256" key="3">
    <source>
        <dbReference type="ARBA" id="ARBA00008040"/>
    </source>
</evidence>
<keyword evidence="9" id="KW-0249">Electron transport</keyword>
<dbReference type="Gene3D" id="1.20.58.100">
    <property type="entry name" value="Fumarate reductase/succinate dehydrogenase flavoprotein-like, C-terminal domain"/>
    <property type="match status" value="1"/>
</dbReference>
<dbReference type="Gene3D" id="3.90.700.10">
    <property type="entry name" value="Succinate dehydrogenase/fumarate reductase flavoprotein, catalytic domain"/>
    <property type="match status" value="1"/>
</dbReference>
<dbReference type="Gene3D" id="3.10.20.820">
    <property type="match status" value="1"/>
</dbReference>
<dbReference type="PIRSF" id="PIRSF000171">
    <property type="entry name" value="SDHA_APRA_LASPO"/>
    <property type="match status" value="1"/>
</dbReference>
<keyword evidence="8" id="KW-0274">FAD</keyword>
<evidence type="ECO:0000256" key="14">
    <source>
        <dbReference type="SAM" id="Coils"/>
    </source>
</evidence>
<evidence type="ECO:0000256" key="12">
    <source>
        <dbReference type="ARBA" id="ARBA00049220"/>
    </source>
</evidence>
<comment type="cofactor">
    <cofactor evidence="1">
        <name>FAD</name>
        <dbReference type="ChEBI" id="CHEBI:57692"/>
    </cofactor>
</comment>
<evidence type="ECO:0000256" key="4">
    <source>
        <dbReference type="ARBA" id="ARBA00012792"/>
    </source>
</evidence>
<organism evidence="17 18">
    <name type="scientific">Candidatus Pristimantibacillus lignocellulolyticus</name>
    <dbReference type="NCBI Taxonomy" id="2994561"/>
    <lineage>
        <taxon>Bacteria</taxon>
        <taxon>Bacillati</taxon>
        <taxon>Bacillota</taxon>
        <taxon>Bacilli</taxon>
        <taxon>Bacillales</taxon>
        <taxon>Paenibacillaceae</taxon>
        <taxon>Candidatus Pristimantibacillus</taxon>
    </lineage>
</organism>
<dbReference type="Proteomes" id="UP001056756">
    <property type="component" value="Chromosome"/>
</dbReference>
<dbReference type="PRINTS" id="PR00411">
    <property type="entry name" value="PNDRDTASEI"/>
</dbReference>
<dbReference type="InterPro" id="IPR036188">
    <property type="entry name" value="FAD/NAD-bd_sf"/>
</dbReference>
<keyword evidence="11" id="KW-0472">Membrane</keyword>
<keyword evidence="5" id="KW-0813">Transport</keyword>
<comment type="similarity">
    <text evidence="3">Belongs to the FAD-dependent oxidoreductase 2 family. FRD/SDH subfamily.</text>
</comment>
<evidence type="ECO:0000313" key="18">
    <source>
        <dbReference type="Proteomes" id="UP001056756"/>
    </source>
</evidence>
<keyword evidence="10" id="KW-0560">Oxidoreductase</keyword>
<gene>
    <name evidence="17" type="primary">sdhA</name>
    <name evidence="17" type="ORF">NAG76_00410</name>
</gene>
<feature type="domain" description="FAD-dependent oxidoreductase 2 FAD-binding" evidence="15">
    <location>
        <begin position="6"/>
        <end position="392"/>
    </location>
</feature>
<dbReference type="InterPro" id="IPR015939">
    <property type="entry name" value="Fum_Rdtase/Succ_DH_flav-like_C"/>
</dbReference>
<evidence type="ECO:0000256" key="6">
    <source>
        <dbReference type="ARBA" id="ARBA00022475"/>
    </source>
</evidence>
<dbReference type="GO" id="GO:0009061">
    <property type="term" value="P:anaerobic respiration"/>
    <property type="evidence" value="ECO:0007669"/>
    <property type="project" value="TreeGrafter"/>
</dbReference>
<dbReference type="PRINTS" id="PR00368">
    <property type="entry name" value="FADPNR"/>
</dbReference>
<dbReference type="FunFam" id="3.50.50.60:FF:000009">
    <property type="entry name" value="Succinate dehydrogenase flavoprotein subunit"/>
    <property type="match status" value="1"/>
</dbReference>
<evidence type="ECO:0000259" key="15">
    <source>
        <dbReference type="Pfam" id="PF00890"/>
    </source>
</evidence>
<dbReference type="GO" id="GO:0050660">
    <property type="term" value="F:flavin adenine dinucleotide binding"/>
    <property type="evidence" value="ECO:0007669"/>
    <property type="project" value="TreeGrafter"/>
</dbReference>
<keyword evidence="7" id="KW-0285">Flavoprotein</keyword>
<dbReference type="PANTHER" id="PTHR11632:SF53">
    <property type="entry name" value="SUCCINATE DEHYDROGENASE FLAVOPROTEIN SUBUNIT"/>
    <property type="match status" value="1"/>
</dbReference>
<dbReference type="FunFam" id="1.20.58.100:FF:000004">
    <property type="entry name" value="Succinate dehydrogenase flavoprotein subunit"/>
    <property type="match status" value="1"/>
</dbReference>
<evidence type="ECO:0000256" key="2">
    <source>
        <dbReference type="ARBA" id="ARBA00004413"/>
    </source>
</evidence>
<evidence type="ECO:0000256" key="9">
    <source>
        <dbReference type="ARBA" id="ARBA00022982"/>
    </source>
</evidence>
<dbReference type="PANTHER" id="PTHR11632">
    <property type="entry name" value="SUCCINATE DEHYDROGENASE 2 FLAVOPROTEIN SUBUNIT"/>
    <property type="match status" value="1"/>
</dbReference>
<evidence type="ECO:0000256" key="11">
    <source>
        <dbReference type="ARBA" id="ARBA00023136"/>
    </source>
</evidence>
<accession>A0A9J6ZFE8</accession>
<dbReference type="InterPro" id="IPR037099">
    <property type="entry name" value="Fum_R/Succ_DH_flav-like_C_sf"/>
</dbReference>
<dbReference type="GO" id="GO:0005886">
    <property type="term" value="C:plasma membrane"/>
    <property type="evidence" value="ECO:0007669"/>
    <property type="project" value="UniProtKB-SubCell"/>
</dbReference>
<feature type="coiled-coil region" evidence="14">
    <location>
        <begin position="465"/>
        <end position="492"/>
    </location>
</feature>
<dbReference type="FunFam" id="3.90.700.10:FF:000004">
    <property type="entry name" value="Succinate dehydrogenase flavoprotein subunit"/>
    <property type="match status" value="1"/>
</dbReference>
<dbReference type="EC" id="1.3.5.1" evidence="4"/>
<dbReference type="InterPro" id="IPR003953">
    <property type="entry name" value="FAD-dep_OxRdtase_2_FAD-bd"/>
</dbReference>
<dbReference type="GO" id="GO:0008177">
    <property type="term" value="F:succinate dehydrogenase (quinone) activity"/>
    <property type="evidence" value="ECO:0007669"/>
    <property type="project" value="UniProtKB-EC"/>
</dbReference>
<evidence type="ECO:0000256" key="13">
    <source>
        <dbReference type="PIRSR" id="PIRSR000171-1"/>
    </source>
</evidence>
<dbReference type="PROSITE" id="PS00504">
    <property type="entry name" value="FRD_SDH_FAD_BINDING"/>
    <property type="match status" value="1"/>
</dbReference>
<dbReference type="NCBIfam" id="TIGR01811">
    <property type="entry name" value="sdhA_Bsu"/>
    <property type="match status" value="1"/>
</dbReference>
<dbReference type="SUPFAM" id="SSF56425">
    <property type="entry name" value="Succinate dehydrogenase/fumarate reductase flavoprotein, catalytic domain"/>
    <property type="match status" value="1"/>
</dbReference>
<comment type="subcellular location">
    <subcellularLocation>
        <location evidence="2">Cell membrane</location>
        <topology evidence="2">Peripheral membrane protein</topology>
        <orientation evidence="2">Cytoplasmic side</orientation>
    </subcellularLocation>
</comment>
<evidence type="ECO:0000313" key="17">
    <source>
        <dbReference type="EMBL" id="URN94759.1"/>
    </source>
</evidence>
<keyword evidence="14" id="KW-0175">Coiled coil</keyword>
<dbReference type="Gene3D" id="3.50.50.60">
    <property type="entry name" value="FAD/NAD(P)-binding domain"/>
    <property type="match status" value="1"/>
</dbReference>
<dbReference type="GO" id="GO:0033765">
    <property type="term" value="F:steroid dehydrogenase activity, acting on the CH-CH group of donors"/>
    <property type="evidence" value="ECO:0007669"/>
    <property type="project" value="UniProtKB-ARBA"/>
</dbReference>
<dbReference type="SUPFAM" id="SSF46977">
    <property type="entry name" value="Succinate dehydrogenase/fumarate reductase flavoprotein C-terminal domain"/>
    <property type="match status" value="1"/>
</dbReference>
<evidence type="ECO:0000256" key="5">
    <source>
        <dbReference type="ARBA" id="ARBA00022448"/>
    </source>
</evidence>
<evidence type="ECO:0000256" key="1">
    <source>
        <dbReference type="ARBA" id="ARBA00001974"/>
    </source>
</evidence>
<dbReference type="NCBIfam" id="NF006392">
    <property type="entry name" value="PRK08641.1"/>
    <property type="match status" value="1"/>
</dbReference>
<dbReference type="InterPro" id="IPR011280">
    <property type="entry name" value="Succ_DH/Fum_Rdt_flav_su"/>
</dbReference>
<name>A0A9J6ZFE8_9BACL</name>
<evidence type="ECO:0000256" key="7">
    <source>
        <dbReference type="ARBA" id="ARBA00022630"/>
    </source>
</evidence>
<dbReference type="InterPro" id="IPR030664">
    <property type="entry name" value="SdhA/FrdA/AprA"/>
</dbReference>
<dbReference type="KEGG" id="plig:NAG76_00410"/>
<evidence type="ECO:0000256" key="8">
    <source>
        <dbReference type="ARBA" id="ARBA00022827"/>
    </source>
</evidence>
<comment type="catalytic activity">
    <reaction evidence="12">
        <text>a quinone + succinate = fumarate + a quinol</text>
        <dbReference type="Rhea" id="RHEA:40523"/>
        <dbReference type="ChEBI" id="CHEBI:24646"/>
        <dbReference type="ChEBI" id="CHEBI:29806"/>
        <dbReference type="ChEBI" id="CHEBI:30031"/>
        <dbReference type="ChEBI" id="CHEBI:132124"/>
        <dbReference type="EC" id="1.3.5.1"/>
    </reaction>
</comment>
<protein>
    <recommendedName>
        <fullName evidence="4">succinate dehydrogenase</fullName>
        <ecNumber evidence="4">1.3.5.1</ecNumber>
    </recommendedName>
</protein>
<dbReference type="Pfam" id="PF00890">
    <property type="entry name" value="FAD_binding_2"/>
    <property type="match status" value="1"/>
</dbReference>
<sequence>MAKNKIIVVGGGLAGLMATIKAAEAGTHVDLFSIVPVKRSHSVCAQGGINGAVNTKGEGDSPWEHFDDTVYGGDFLANQPPVKAMCEAAPGIIHLMDRMGVMFSRTSEGLLDFRRFGGTQYHRTAFAGATTGQQLLYALDEQVRRWEAAGLVTKYEHWEFLGSVIDDDGVCRGVAVQDLRSMEIHTMRGDAVILASGGPGIIFGKTTNSVINTGTAASAVYQQGVKYANGEFIQIHPTAIPGDDKLRLMSESARGEGGRIWTYKDGKPWYFLEEKYPAYGNLVPRDIATREIFSVCVDDKLGINGENMVYLDLSHKDPKELDVKLGGIIEIYEKFMGDDPRKIPMKIFPAVHYSMGGMWVDYNQMTNIPGLFAAGECDYNYHGANRLGANSLLSAIYGGMVAGPKAVEYIKGLKKSSEDISSTVFDKAVREQKAKYDRILGMKGTENAYVLHKELGEWMTNNMTVVRYNDKLAETIQKIKELKQRYNNININDTANWNNAGVAFTRQLWNMLELSEAMTLGALQRNESRGAHYKPEFTERNDEEFLKTTIADWTPEGPKISYEDVDVSLIKPRTRDYSAGKKKGE</sequence>
<dbReference type="AlphaFoldDB" id="A0A9J6ZFE8"/>
<dbReference type="SUPFAM" id="SSF51905">
    <property type="entry name" value="FAD/NAD(P)-binding domain"/>
    <property type="match status" value="1"/>
</dbReference>
<dbReference type="InterPro" id="IPR027477">
    <property type="entry name" value="Succ_DH/fumarate_Rdtase_cat_sf"/>
</dbReference>
<dbReference type="EMBL" id="CP097899">
    <property type="protein sequence ID" value="URN94759.1"/>
    <property type="molecule type" value="Genomic_DNA"/>
</dbReference>
<feature type="domain" description="Fumarate reductase/succinate dehydrogenase flavoprotein-like C-terminal" evidence="16">
    <location>
        <begin position="452"/>
        <end position="577"/>
    </location>
</feature>
<proteinExistence type="inferred from homology"/>
<feature type="active site" description="Proton acceptor" evidence="13">
    <location>
        <position position="285"/>
    </location>
</feature>
<dbReference type="InterPro" id="IPR003952">
    <property type="entry name" value="FRD_SDH_FAD_BS"/>
</dbReference>
<dbReference type="Pfam" id="PF02910">
    <property type="entry name" value="Succ_DH_flav_C"/>
    <property type="match status" value="1"/>
</dbReference>
<reference evidence="17" key="1">
    <citation type="submission" date="2022-05" db="EMBL/GenBank/DDBJ databases">
        <title>Novel bacterial taxa in a minimal lignocellulolytic consortium and its capacity to transform plastics disclosed by genome-resolved metagenomics.</title>
        <authorList>
            <person name="Rodriguez C.A.D."/>
            <person name="Diaz-Garcia L."/>
            <person name="Herrera K."/>
            <person name="Tarazona N.A."/>
            <person name="Sproer C."/>
            <person name="Overmann J."/>
            <person name="Jimenez D.J."/>
        </authorList>
    </citation>
    <scope>NUCLEOTIDE SEQUENCE</scope>
    <source>
        <strain evidence="17">MAG5</strain>
    </source>
</reference>
<dbReference type="GO" id="GO:0009055">
    <property type="term" value="F:electron transfer activity"/>
    <property type="evidence" value="ECO:0007669"/>
    <property type="project" value="TreeGrafter"/>
</dbReference>
<evidence type="ECO:0000259" key="16">
    <source>
        <dbReference type="Pfam" id="PF02910"/>
    </source>
</evidence>
<keyword evidence="6" id="KW-1003">Cell membrane</keyword>
<evidence type="ECO:0000256" key="10">
    <source>
        <dbReference type="ARBA" id="ARBA00023002"/>
    </source>
</evidence>